<feature type="region of interest" description="Disordered" evidence="1">
    <location>
        <begin position="76"/>
        <end position="130"/>
    </location>
</feature>
<organism evidence="2 3">
    <name type="scientific">Ascaris lumbricoides</name>
    <name type="common">Giant roundworm</name>
    <dbReference type="NCBI Taxonomy" id="6252"/>
    <lineage>
        <taxon>Eukaryota</taxon>
        <taxon>Metazoa</taxon>
        <taxon>Ecdysozoa</taxon>
        <taxon>Nematoda</taxon>
        <taxon>Chromadorea</taxon>
        <taxon>Rhabditida</taxon>
        <taxon>Spirurina</taxon>
        <taxon>Ascaridomorpha</taxon>
        <taxon>Ascaridoidea</taxon>
        <taxon>Ascarididae</taxon>
        <taxon>Ascaris</taxon>
    </lineage>
</organism>
<proteinExistence type="predicted"/>
<name>A0A0M3ILE6_ASCLU</name>
<evidence type="ECO:0000313" key="3">
    <source>
        <dbReference type="WBParaSite" id="ALUE_0001957401-mRNA-1"/>
    </source>
</evidence>
<dbReference type="Proteomes" id="UP000036681">
    <property type="component" value="Unplaced"/>
</dbReference>
<sequence length="156" mass="17993">MQPTSRERRPNKRKQTGSRLRATVEEVAKLEISHKRARVHGPKKYFFGWNIWAAIKGRVLLVQSYLCAILFEKERVASEHKRKKARGEESAKKKRLKTNTMDKNRKKKSPENGGKRKTQDKRAKVGDTGVVAPESAEAGFVENDEHYVEYQVCLEL</sequence>
<dbReference type="AlphaFoldDB" id="A0A0M3ILE6"/>
<evidence type="ECO:0000313" key="2">
    <source>
        <dbReference type="Proteomes" id="UP000036681"/>
    </source>
</evidence>
<keyword evidence="2" id="KW-1185">Reference proteome</keyword>
<dbReference type="WBParaSite" id="ALUE_0001957401-mRNA-1">
    <property type="protein sequence ID" value="ALUE_0001957401-mRNA-1"/>
    <property type="gene ID" value="ALUE_0001957401"/>
</dbReference>
<reference evidence="3" key="1">
    <citation type="submission" date="2017-02" db="UniProtKB">
        <authorList>
            <consortium name="WormBaseParasite"/>
        </authorList>
    </citation>
    <scope>IDENTIFICATION</scope>
</reference>
<accession>A0A0M3ILE6</accession>
<evidence type="ECO:0000256" key="1">
    <source>
        <dbReference type="SAM" id="MobiDB-lite"/>
    </source>
</evidence>
<protein>
    <submittedName>
        <fullName evidence="3">Reverse transcriptase domain-containing protein</fullName>
    </submittedName>
</protein>
<feature type="region of interest" description="Disordered" evidence="1">
    <location>
        <begin position="1"/>
        <end position="20"/>
    </location>
</feature>